<evidence type="ECO:0000313" key="2">
    <source>
        <dbReference type="Proteomes" id="UP000823844"/>
    </source>
</evidence>
<dbReference type="AlphaFoldDB" id="A0A9E2KRL1"/>
<evidence type="ECO:0008006" key="3">
    <source>
        <dbReference type="Google" id="ProtNLM"/>
    </source>
</evidence>
<gene>
    <name evidence="1" type="ORF">H9806_04260</name>
</gene>
<name>A0A9E2KRL1_9LACO</name>
<accession>A0A9E2KRL1</accession>
<sequence length="118" mass="13463">MLTKKKFTRIVSLFTVGITFLGLGSQVTHARRINSKLGSSQVAPSNPIAKKGQKIFVIVQDTKSQKVPVVNSRNRRTGKKVKMGTVWKVRATKKVKKTRIYKISGKNRWLRSRYVTKY</sequence>
<dbReference type="EMBL" id="JAHLFT010000058">
    <property type="protein sequence ID" value="MBU3828338.1"/>
    <property type="molecule type" value="Genomic_DNA"/>
</dbReference>
<dbReference type="Proteomes" id="UP000823844">
    <property type="component" value="Unassembled WGS sequence"/>
</dbReference>
<reference evidence="1" key="2">
    <citation type="submission" date="2021-04" db="EMBL/GenBank/DDBJ databases">
        <authorList>
            <person name="Gilroy R."/>
        </authorList>
    </citation>
    <scope>NUCLEOTIDE SEQUENCE</scope>
    <source>
        <strain evidence="1">F6-686</strain>
    </source>
</reference>
<comment type="caution">
    <text evidence="1">The sequence shown here is derived from an EMBL/GenBank/DDBJ whole genome shotgun (WGS) entry which is preliminary data.</text>
</comment>
<proteinExistence type="predicted"/>
<reference evidence="1" key="1">
    <citation type="journal article" date="2021" name="PeerJ">
        <title>Extensive microbial diversity within the chicken gut microbiome revealed by metagenomics and culture.</title>
        <authorList>
            <person name="Gilroy R."/>
            <person name="Ravi A."/>
            <person name="Getino M."/>
            <person name="Pursley I."/>
            <person name="Horton D.L."/>
            <person name="Alikhan N.F."/>
            <person name="Baker D."/>
            <person name="Gharbi K."/>
            <person name="Hall N."/>
            <person name="Watson M."/>
            <person name="Adriaenssens E.M."/>
            <person name="Foster-Nyarko E."/>
            <person name="Jarju S."/>
            <person name="Secka A."/>
            <person name="Antonio M."/>
            <person name="Oren A."/>
            <person name="Chaudhuri R.R."/>
            <person name="La Ragione R."/>
            <person name="Hildebrand F."/>
            <person name="Pallen M.J."/>
        </authorList>
    </citation>
    <scope>NUCLEOTIDE SEQUENCE</scope>
    <source>
        <strain evidence="1">F6-686</strain>
    </source>
</reference>
<evidence type="ECO:0000313" key="1">
    <source>
        <dbReference type="EMBL" id="MBU3828338.1"/>
    </source>
</evidence>
<organism evidence="1 2">
    <name type="scientific">Candidatus Lactobacillus pullistercoris</name>
    <dbReference type="NCBI Taxonomy" id="2838636"/>
    <lineage>
        <taxon>Bacteria</taxon>
        <taxon>Bacillati</taxon>
        <taxon>Bacillota</taxon>
        <taxon>Bacilli</taxon>
        <taxon>Lactobacillales</taxon>
        <taxon>Lactobacillaceae</taxon>
        <taxon>Lactobacillus</taxon>
    </lineage>
</organism>
<protein>
    <recommendedName>
        <fullName evidence="3">Surface layer protein A domain-containing protein</fullName>
    </recommendedName>
</protein>